<proteinExistence type="predicted"/>
<evidence type="ECO:0000256" key="1">
    <source>
        <dbReference type="SAM" id="MobiDB-lite"/>
    </source>
</evidence>
<protein>
    <submittedName>
        <fullName evidence="2">Uncharacterized protein</fullName>
    </submittedName>
</protein>
<dbReference type="AlphaFoldDB" id="A0A0J1BA39"/>
<evidence type="ECO:0000313" key="2">
    <source>
        <dbReference type="EMBL" id="KLU03582.1"/>
    </source>
</evidence>
<gene>
    <name evidence="2" type="ORF">RISK_004373</name>
</gene>
<dbReference type="EMBL" id="LECT01000035">
    <property type="protein sequence ID" value="KLU03582.1"/>
    <property type="molecule type" value="Genomic_DNA"/>
</dbReference>
<name>A0A0J1BA39_RHOIS</name>
<comment type="caution">
    <text evidence="2">The sequence shown here is derived from an EMBL/GenBank/DDBJ whole genome shotgun (WGS) entry which is preliminary data.</text>
</comment>
<feature type="region of interest" description="Disordered" evidence="1">
    <location>
        <begin position="1"/>
        <end position="23"/>
    </location>
</feature>
<keyword evidence="3" id="KW-1185">Reference proteome</keyword>
<organism evidence="2 3">
    <name type="scientific">Rhodopirellula islandica</name>
    <dbReference type="NCBI Taxonomy" id="595434"/>
    <lineage>
        <taxon>Bacteria</taxon>
        <taxon>Pseudomonadati</taxon>
        <taxon>Planctomycetota</taxon>
        <taxon>Planctomycetia</taxon>
        <taxon>Pirellulales</taxon>
        <taxon>Pirellulaceae</taxon>
        <taxon>Rhodopirellula</taxon>
    </lineage>
</organism>
<dbReference type="Proteomes" id="UP000036367">
    <property type="component" value="Unassembled WGS sequence"/>
</dbReference>
<accession>A0A0J1BA39</accession>
<sequence>MLDSSSCGRGDLAIDPPKIDSSGEPTWFQASMLALWDSREW</sequence>
<reference evidence="2" key="1">
    <citation type="submission" date="2015-05" db="EMBL/GenBank/DDBJ databases">
        <title>Permanent draft genome of Rhodopirellula islandicus K833.</title>
        <authorList>
            <person name="Kizina J."/>
            <person name="Richter M."/>
            <person name="Glockner F.O."/>
            <person name="Harder J."/>
        </authorList>
    </citation>
    <scope>NUCLEOTIDE SEQUENCE [LARGE SCALE GENOMIC DNA]</scope>
    <source>
        <strain evidence="2">K833</strain>
    </source>
</reference>
<dbReference type="STRING" id="595434.RISK_004373"/>
<evidence type="ECO:0000313" key="3">
    <source>
        <dbReference type="Proteomes" id="UP000036367"/>
    </source>
</evidence>